<keyword evidence="2" id="KW-1185">Reference proteome</keyword>
<name>A0ABZ2UYB2_9CYAN</name>
<evidence type="ECO:0000313" key="2">
    <source>
        <dbReference type="Proteomes" id="UP001483337"/>
    </source>
</evidence>
<proteinExistence type="predicted"/>
<accession>A0ABZ2UYB2</accession>
<sequence length="109" mass="11996">MAEKSLQDVLGSNASQTSTQIFLDKTDIGLSPSESHSADQIISAIAITAKPILNQAQFDAEYEQKVYISEGFKSFTSKNDGTNDIEHRVDQIVINLAKEDDTSLNPEDY</sequence>
<gene>
    <name evidence="1" type="ORF">WJM97_02210</name>
</gene>
<dbReference type="EMBL" id="CP150886">
    <property type="protein sequence ID" value="WZB88525.1"/>
    <property type="molecule type" value="Genomic_DNA"/>
</dbReference>
<reference evidence="1 2" key="1">
    <citation type="submission" date="2024-04" db="EMBL/GenBank/DDBJ databases">
        <title>Okeanomitos corallinicola gen. &amp; sp. nov. (Nostocales, Cyanobacteria), a new toxic marine heterocyst-forming cyanobacterium from a coral reef.</title>
        <authorList>
            <person name="Li H."/>
            <person name="Li R."/>
            <person name="Kang J."/>
            <person name="Hii K.S."/>
            <person name="Mohamed H.F."/>
            <person name="Xu X."/>
            <person name="Luo Z."/>
        </authorList>
    </citation>
    <scope>NUCLEOTIDE SEQUENCE [LARGE SCALE GENOMIC DNA]</scope>
    <source>
        <strain evidence="1 2">TIOX110</strain>
    </source>
</reference>
<dbReference type="Proteomes" id="UP001483337">
    <property type="component" value="Chromosome"/>
</dbReference>
<organism evidence="1 2">
    <name type="scientific">Okeanomitos corallinicola TIOX110</name>
    <dbReference type="NCBI Taxonomy" id="3133117"/>
    <lineage>
        <taxon>Bacteria</taxon>
        <taxon>Bacillati</taxon>
        <taxon>Cyanobacteriota</taxon>
        <taxon>Cyanophyceae</taxon>
        <taxon>Nostocales</taxon>
        <taxon>Aphanizomenonaceae</taxon>
        <taxon>Okeanomitos</taxon>
    </lineage>
</organism>
<evidence type="ECO:0000313" key="1">
    <source>
        <dbReference type="EMBL" id="WZB88525.1"/>
    </source>
</evidence>
<dbReference type="RefSeq" id="WP_353931432.1">
    <property type="nucleotide sequence ID" value="NZ_CP150886.1"/>
</dbReference>
<protein>
    <submittedName>
        <fullName evidence="1">Uncharacterized protein</fullName>
    </submittedName>
</protein>